<feature type="signal peptide" evidence="1">
    <location>
        <begin position="1"/>
        <end position="20"/>
    </location>
</feature>
<dbReference type="Proteomes" id="UP000184383">
    <property type="component" value="Unassembled WGS sequence"/>
</dbReference>
<protein>
    <submittedName>
        <fullName evidence="2">Uncharacterized protein</fullName>
    </submittedName>
</protein>
<reference evidence="3" key="1">
    <citation type="journal article" date="2017" name="Genome Biol.">
        <title>Comparative genomics reveals high biological diversity and specific adaptations in the industrially and medically important fungal genus Aspergillus.</title>
        <authorList>
            <person name="de Vries R.P."/>
            <person name="Riley R."/>
            <person name="Wiebenga A."/>
            <person name="Aguilar-Osorio G."/>
            <person name="Amillis S."/>
            <person name="Uchima C.A."/>
            <person name="Anderluh G."/>
            <person name="Asadollahi M."/>
            <person name="Askin M."/>
            <person name="Barry K."/>
            <person name="Battaglia E."/>
            <person name="Bayram O."/>
            <person name="Benocci T."/>
            <person name="Braus-Stromeyer S.A."/>
            <person name="Caldana C."/>
            <person name="Canovas D."/>
            <person name="Cerqueira G.C."/>
            <person name="Chen F."/>
            <person name="Chen W."/>
            <person name="Choi C."/>
            <person name="Clum A."/>
            <person name="Dos Santos R.A."/>
            <person name="Damasio A.R."/>
            <person name="Diallinas G."/>
            <person name="Emri T."/>
            <person name="Fekete E."/>
            <person name="Flipphi M."/>
            <person name="Freyberg S."/>
            <person name="Gallo A."/>
            <person name="Gournas C."/>
            <person name="Habgood R."/>
            <person name="Hainaut M."/>
            <person name="Harispe M.L."/>
            <person name="Henrissat B."/>
            <person name="Hilden K.S."/>
            <person name="Hope R."/>
            <person name="Hossain A."/>
            <person name="Karabika E."/>
            <person name="Karaffa L."/>
            <person name="Karanyi Z."/>
            <person name="Krasevec N."/>
            <person name="Kuo A."/>
            <person name="Kusch H."/>
            <person name="LaButti K."/>
            <person name="Lagendijk E.L."/>
            <person name="Lapidus A."/>
            <person name="Levasseur A."/>
            <person name="Lindquist E."/>
            <person name="Lipzen A."/>
            <person name="Logrieco A.F."/>
            <person name="MacCabe A."/>
            <person name="Maekelae M.R."/>
            <person name="Malavazi I."/>
            <person name="Melin P."/>
            <person name="Meyer V."/>
            <person name="Mielnichuk N."/>
            <person name="Miskei M."/>
            <person name="Molnar A.P."/>
            <person name="Mule G."/>
            <person name="Ngan C.Y."/>
            <person name="Orejas M."/>
            <person name="Orosz E."/>
            <person name="Ouedraogo J.P."/>
            <person name="Overkamp K.M."/>
            <person name="Park H.-S."/>
            <person name="Perrone G."/>
            <person name="Piumi F."/>
            <person name="Punt P.J."/>
            <person name="Ram A.F."/>
            <person name="Ramon A."/>
            <person name="Rauscher S."/>
            <person name="Record E."/>
            <person name="Riano-Pachon D.M."/>
            <person name="Robert V."/>
            <person name="Roehrig J."/>
            <person name="Ruller R."/>
            <person name="Salamov A."/>
            <person name="Salih N.S."/>
            <person name="Samson R.A."/>
            <person name="Sandor E."/>
            <person name="Sanguinetti M."/>
            <person name="Schuetze T."/>
            <person name="Sepcic K."/>
            <person name="Shelest E."/>
            <person name="Sherlock G."/>
            <person name="Sophianopoulou V."/>
            <person name="Squina F.M."/>
            <person name="Sun H."/>
            <person name="Susca A."/>
            <person name="Todd R.B."/>
            <person name="Tsang A."/>
            <person name="Unkles S.E."/>
            <person name="van de Wiele N."/>
            <person name="van Rossen-Uffink D."/>
            <person name="Oliveira J.V."/>
            <person name="Vesth T.C."/>
            <person name="Visser J."/>
            <person name="Yu J.-H."/>
            <person name="Zhou M."/>
            <person name="Andersen M.R."/>
            <person name="Archer D.B."/>
            <person name="Baker S.E."/>
            <person name="Benoit I."/>
            <person name="Brakhage A.A."/>
            <person name="Braus G.H."/>
            <person name="Fischer R."/>
            <person name="Frisvad J.C."/>
            <person name="Goldman G.H."/>
            <person name="Houbraken J."/>
            <person name="Oakley B."/>
            <person name="Pocsi I."/>
            <person name="Scazzocchio C."/>
            <person name="Seiboth B."/>
            <person name="vanKuyk P.A."/>
            <person name="Wortman J."/>
            <person name="Dyer P.S."/>
            <person name="Grigoriev I.V."/>
        </authorList>
    </citation>
    <scope>NUCLEOTIDE SEQUENCE [LARGE SCALE GENOMIC DNA]</scope>
    <source>
        <strain evidence="3">DTO 134E9</strain>
    </source>
</reference>
<proteinExistence type="predicted"/>
<organism evidence="2 3">
    <name type="scientific">Aspergillus wentii DTO 134E9</name>
    <dbReference type="NCBI Taxonomy" id="1073089"/>
    <lineage>
        <taxon>Eukaryota</taxon>
        <taxon>Fungi</taxon>
        <taxon>Dikarya</taxon>
        <taxon>Ascomycota</taxon>
        <taxon>Pezizomycotina</taxon>
        <taxon>Eurotiomycetes</taxon>
        <taxon>Eurotiomycetidae</taxon>
        <taxon>Eurotiales</taxon>
        <taxon>Aspergillaceae</taxon>
        <taxon>Aspergillus</taxon>
        <taxon>Aspergillus subgen. Cremei</taxon>
    </lineage>
</organism>
<dbReference type="EMBL" id="KV878214">
    <property type="protein sequence ID" value="OJJ32678.1"/>
    <property type="molecule type" value="Genomic_DNA"/>
</dbReference>
<evidence type="ECO:0000313" key="3">
    <source>
        <dbReference type="Proteomes" id="UP000184383"/>
    </source>
</evidence>
<dbReference type="GeneID" id="63754268"/>
<evidence type="ECO:0000256" key="1">
    <source>
        <dbReference type="SAM" id="SignalP"/>
    </source>
</evidence>
<dbReference type="OrthoDB" id="4397628at2759"/>
<name>A0A1L9RCQ9_ASPWE</name>
<dbReference type="AlphaFoldDB" id="A0A1L9RCQ9"/>
<evidence type="ECO:0000313" key="2">
    <source>
        <dbReference type="EMBL" id="OJJ32678.1"/>
    </source>
</evidence>
<dbReference type="VEuPathDB" id="FungiDB:ASPWEDRAFT_589223"/>
<dbReference type="RefSeq" id="XP_040686355.1">
    <property type="nucleotide sequence ID" value="XM_040838420.1"/>
</dbReference>
<feature type="chain" id="PRO_5012996302" evidence="1">
    <location>
        <begin position="21"/>
        <end position="67"/>
    </location>
</feature>
<keyword evidence="3" id="KW-1185">Reference proteome</keyword>
<sequence>MKLTSLTVLVALAFAGSAHGWDWCAGETYCNEDEDCVSDCWDYGSPGKNIGCGSGWYPHTCWYDRGF</sequence>
<keyword evidence="1" id="KW-0732">Signal</keyword>
<gene>
    <name evidence="2" type="ORF">ASPWEDRAFT_589223</name>
</gene>
<accession>A0A1L9RCQ9</accession>